<evidence type="ECO:0000259" key="6">
    <source>
        <dbReference type="Pfam" id="PF00441"/>
    </source>
</evidence>
<dbReference type="SUPFAM" id="SSF47203">
    <property type="entry name" value="Acyl-CoA dehydrogenase C-terminal domain-like"/>
    <property type="match status" value="1"/>
</dbReference>
<proteinExistence type="inferred from homology"/>
<dbReference type="Gene3D" id="2.40.110.10">
    <property type="entry name" value="Butyryl-CoA Dehydrogenase, subunit A, domain 2"/>
    <property type="match status" value="1"/>
</dbReference>
<dbReference type="Proteomes" id="UP001524642">
    <property type="component" value="Unassembled WGS sequence"/>
</dbReference>
<keyword evidence="3 5" id="KW-0285">Flavoprotein</keyword>
<name>A0ABT1X947_9PROT</name>
<dbReference type="Pfam" id="PF02771">
    <property type="entry name" value="Acyl-CoA_dh_N"/>
    <property type="match status" value="1"/>
</dbReference>
<evidence type="ECO:0000259" key="8">
    <source>
        <dbReference type="Pfam" id="PF02771"/>
    </source>
</evidence>
<dbReference type="EMBL" id="JANJOU010000022">
    <property type="protein sequence ID" value="MCR0984627.1"/>
    <property type="molecule type" value="Genomic_DNA"/>
</dbReference>
<comment type="similarity">
    <text evidence="2 5">Belongs to the acyl-CoA dehydrogenase family.</text>
</comment>
<evidence type="ECO:0000313" key="9">
    <source>
        <dbReference type="EMBL" id="MCR0984627.1"/>
    </source>
</evidence>
<dbReference type="SUPFAM" id="SSF56645">
    <property type="entry name" value="Acyl-CoA dehydrogenase NM domain-like"/>
    <property type="match status" value="1"/>
</dbReference>
<dbReference type="InterPro" id="IPR009075">
    <property type="entry name" value="AcylCo_DH/oxidase_C"/>
</dbReference>
<dbReference type="InterPro" id="IPR006091">
    <property type="entry name" value="Acyl-CoA_Oxase/DH_mid-dom"/>
</dbReference>
<evidence type="ECO:0000256" key="1">
    <source>
        <dbReference type="ARBA" id="ARBA00001974"/>
    </source>
</evidence>
<organism evidence="9 10">
    <name type="scientific">Roseomonas populi</name>
    <dbReference type="NCBI Taxonomy" id="3121582"/>
    <lineage>
        <taxon>Bacteria</taxon>
        <taxon>Pseudomonadati</taxon>
        <taxon>Pseudomonadota</taxon>
        <taxon>Alphaproteobacteria</taxon>
        <taxon>Acetobacterales</taxon>
        <taxon>Roseomonadaceae</taxon>
        <taxon>Roseomonas</taxon>
    </lineage>
</organism>
<dbReference type="Pfam" id="PF00441">
    <property type="entry name" value="Acyl-CoA_dh_1"/>
    <property type="match status" value="1"/>
</dbReference>
<accession>A0ABT1X947</accession>
<dbReference type="InterPro" id="IPR009100">
    <property type="entry name" value="AcylCoA_DH/oxidase_NM_dom_sf"/>
</dbReference>
<keyword evidence="4 5" id="KW-0274">FAD</keyword>
<comment type="cofactor">
    <cofactor evidence="1 5">
        <name>FAD</name>
        <dbReference type="ChEBI" id="CHEBI:57692"/>
    </cofactor>
</comment>
<dbReference type="InterPro" id="IPR013786">
    <property type="entry name" value="AcylCoA_DH/ox_N"/>
</dbReference>
<dbReference type="InterPro" id="IPR046373">
    <property type="entry name" value="Acyl-CoA_Oxase/DH_mid-dom_sf"/>
</dbReference>
<evidence type="ECO:0000313" key="10">
    <source>
        <dbReference type="Proteomes" id="UP001524642"/>
    </source>
</evidence>
<evidence type="ECO:0000256" key="4">
    <source>
        <dbReference type="ARBA" id="ARBA00022827"/>
    </source>
</evidence>
<feature type="domain" description="Acyl-CoA dehydrogenase/oxidase C-terminal" evidence="6">
    <location>
        <begin position="233"/>
        <end position="366"/>
    </location>
</feature>
<dbReference type="Pfam" id="PF02770">
    <property type="entry name" value="Acyl-CoA_dh_M"/>
    <property type="match status" value="1"/>
</dbReference>
<evidence type="ECO:0000256" key="5">
    <source>
        <dbReference type="RuleBase" id="RU362125"/>
    </source>
</evidence>
<feature type="domain" description="Acyl-CoA oxidase/dehydrogenase middle" evidence="7">
    <location>
        <begin position="123"/>
        <end position="220"/>
    </location>
</feature>
<dbReference type="Gene3D" id="1.20.140.10">
    <property type="entry name" value="Butyryl-CoA Dehydrogenase, subunit A, domain 3"/>
    <property type="match status" value="1"/>
</dbReference>
<dbReference type="PIRSF" id="PIRSF016578">
    <property type="entry name" value="HsaA"/>
    <property type="match status" value="1"/>
</dbReference>
<dbReference type="InterPro" id="IPR037069">
    <property type="entry name" value="AcylCoA_DH/ox_N_sf"/>
</dbReference>
<evidence type="ECO:0000256" key="2">
    <source>
        <dbReference type="ARBA" id="ARBA00009347"/>
    </source>
</evidence>
<sequence length="388" mass="42965">MDFALTEEQEAVREAVSRICARFGDDYWLERDHTGEFPVELHQALASDGWLGICMPEEFGGAGLGITEAAIMMQAISQSGAGMSGASAVHMNIFGLQPVVVFGTDDQRRRMLPPLIAGKERACFAVTEPNTGLDTTRLRTRAERQGSKYIVNGQKVWISTAGVAEKILILARTTPLEDVRKPTQGLSLFYTDLDRSRIEVRPIDKMGRKAVDSNQVFFDNLEVPEEDRIGEEGRGFEYILHGLNPERILIAAEALGLGFVAVERAAQYAKERVVFGRPIGQNQAIQHPLAECWMRLDSARLSVMQAAWRYDKGMSCGAEANMAKFLAAEAGFAACQQAVMTHGGFGYAKEYHVERYMREVMIPRIAPVSPQLILCFIAEKVLGLPKSY</sequence>
<feature type="domain" description="Acyl-CoA dehydrogenase/oxidase N-terminal" evidence="8">
    <location>
        <begin position="6"/>
        <end position="119"/>
    </location>
</feature>
<dbReference type="Gene3D" id="1.10.540.10">
    <property type="entry name" value="Acyl-CoA dehydrogenase/oxidase, N-terminal domain"/>
    <property type="match status" value="1"/>
</dbReference>
<reference evidence="9 10" key="1">
    <citation type="submission" date="2022-06" db="EMBL/GenBank/DDBJ databases">
        <title>Roseomonas CN29.</title>
        <authorList>
            <person name="Cheng Y."/>
            <person name="He X."/>
        </authorList>
    </citation>
    <scope>NUCLEOTIDE SEQUENCE [LARGE SCALE GENOMIC DNA]</scope>
    <source>
        <strain evidence="9 10">CN29</strain>
    </source>
</reference>
<evidence type="ECO:0000259" key="7">
    <source>
        <dbReference type="Pfam" id="PF02770"/>
    </source>
</evidence>
<gene>
    <name evidence="9" type="ORF">NRP21_21445</name>
</gene>
<evidence type="ECO:0000256" key="3">
    <source>
        <dbReference type="ARBA" id="ARBA00022630"/>
    </source>
</evidence>
<keyword evidence="5" id="KW-0560">Oxidoreductase</keyword>
<keyword evidence="10" id="KW-1185">Reference proteome</keyword>
<protein>
    <submittedName>
        <fullName evidence="9">Acyl-CoA/acyl-ACP dehydrogenase</fullName>
    </submittedName>
</protein>
<dbReference type="InterPro" id="IPR036250">
    <property type="entry name" value="AcylCo_DH-like_C"/>
</dbReference>
<comment type="caution">
    <text evidence="9">The sequence shown here is derived from an EMBL/GenBank/DDBJ whole genome shotgun (WGS) entry which is preliminary data.</text>
</comment>
<dbReference type="RefSeq" id="WP_257718277.1">
    <property type="nucleotide sequence ID" value="NZ_JANJOU010000022.1"/>
</dbReference>
<dbReference type="PANTHER" id="PTHR43884">
    <property type="entry name" value="ACYL-COA DEHYDROGENASE"/>
    <property type="match status" value="1"/>
</dbReference>
<dbReference type="PANTHER" id="PTHR43884:SF12">
    <property type="entry name" value="ISOVALERYL-COA DEHYDROGENASE, MITOCHONDRIAL-RELATED"/>
    <property type="match status" value="1"/>
</dbReference>